<dbReference type="EMBL" id="JASMQC010000002">
    <property type="protein sequence ID" value="KAK1947499.1"/>
    <property type="molecule type" value="Genomic_DNA"/>
</dbReference>
<sequence length="152" mass="17711">MSSVGAVESFAAAMEETGTNVQCEDLVKLYPPLSSFSESKSIDLEKCKFFDLFDTDPAEPRAIMEKKRKDAEVEHGAAYMWEISNSRKHHPLKQNRRYDLRLKPDEKERLAANGVIACERFMYRGFGNIYYNLYSDDLPVTTRLWWTWRRSA</sequence>
<dbReference type="AlphaFoldDB" id="A0AAD9LUS5"/>
<accession>A0AAD9LUS5</accession>
<evidence type="ECO:0000313" key="1">
    <source>
        <dbReference type="EMBL" id="KAK1947499.1"/>
    </source>
</evidence>
<proteinExistence type="predicted"/>
<keyword evidence="2" id="KW-1185">Reference proteome</keyword>
<protein>
    <submittedName>
        <fullName evidence="1">Uncharacterized protein</fullName>
    </submittedName>
</protein>
<name>A0AAD9LUS5_9STRA</name>
<comment type="caution">
    <text evidence="1">The sequence shown here is derived from an EMBL/GenBank/DDBJ whole genome shotgun (WGS) entry which is preliminary data.</text>
</comment>
<gene>
    <name evidence="1" type="ORF">P3T76_001509</name>
</gene>
<evidence type="ECO:0000313" key="2">
    <source>
        <dbReference type="Proteomes" id="UP001259832"/>
    </source>
</evidence>
<reference evidence="1" key="1">
    <citation type="submission" date="2023-08" db="EMBL/GenBank/DDBJ databases">
        <title>Reference Genome Resource for the Citrus Pathogen Phytophthora citrophthora.</title>
        <authorList>
            <person name="Moller H."/>
            <person name="Coetzee B."/>
            <person name="Rose L.J."/>
            <person name="Van Niekerk J.M."/>
        </authorList>
    </citation>
    <scope>NUCLEOTIDE SEQUENCE</scope>
    <source>
        <strain evidence="1">STE-U-9442</strain>
    </source>
</reference>
<dbReference type="Proteomes" id="UP001259832">
    <property type="component" value="Unassembled WGS sequence"/>
</dbReference>
<organism evidence="1 2">
    <name type="scientific">Phytophthora citrophthora</name>
    <dbReference type="NCBI Taxonomy" id="4793"/>
    <lineage>
        <taxon>Eukaryota</taxon>
        <taxon>Sar</taxon>
        <taxon>Stramenopiles</taxon>
        <taxon>Oomycota</taxon>
        <taxon>Peronosporomycetes</taxon>
        <taxon>Peronosporales</taxon>
        <taxon>Peronosporaceae</taxon>
        <taxon>Phytophthora</taxon>
    </lineage>
</organism>